<dbReference type="SFLD" id="SFLDS00001">
    <property type="entry name" value="Enolase"/>
    <property type="match status" value="1"/>
</dbReference>
<dbReference type="AlphaFoldDB" id="A0A143HN61"/>
<dbReference type="InterPro" id="IPR029065">
    <property type="entry name" value="Enolase_C-like"/>
</dbReference>
<protein>
    <submittedName>
        <fullName evidence="3">Galactonate dehydratase</fullName>
    </submittedName>
    <submittedName>
        <fullName evidence="4">Mandelate racemase/muconate lactonizing enzyme family protein</fullName>
    </submittedName>
</protein>
<accession>A0A143HN61</accession>
<dbReference type="SFLD" id="SFLDG00179">
    <property type="entry name" value="mandelate_racemase"/>
    <property type="match status" value="1"/>
</dbReference>
<dbReference type="OrthoDB" id="103536at2"/>
<dbReference type="SMART" id="SM00922">
    <property type="entry name" value="MR_MLE"/>
    <property type="match status" value="1"/>
</dbReference>
<dbReference type="RefSeq" id="WP_067154025.1">
    <property type="nucleotide sequence ID" value="NZ_CP014864.1"/>
</dbReference>
<evidence type="ECO:0000313" key="3">
    <source>
        <dbReference type="EMBL" id="AMX02880.1"/>
    </source>
</evidence>
<dbReference type="Proteomes" id="UP000076077">
    <property type="component" value="Chromosome"/>
</dbReference>
<dbReference type="SUPFAM" id="SSF51604">
    <property type="entry name" value="Enolase C-terminal domain-like"/>
    <property type="match status" value="1"/>
</dbReference>
<dbReference type="InterPro" id="IPR036849">
    <property type="entry name" value="Enolase-like_C_sf"/>
</dbReference>
<evidence type="ECO:0000259" key="2">
    <source>
        <dbReference type="SMART" id="SM00922"/>
    </source>
</evidence>
<dbReference type="KEGG" id="mthd:A3224_10085"/>
<evidence type="ECO:0000313" key="5">
    <source>
        <dbReference type="Proteomes" id="UP000076077"/>
    </source>
</evidence>
<dbReference type="GO" id="GO:0009063">
    <property type="term" value="P:amino acid catabolic process"/>
    <property type="evidence" value="ECO:0007669"/>
    <property type="project" value="InterPro"/>
</dbReference>
<gene>
    <name evidence="3" type="ORF">A3224_10085</name>
    <name evidence="4" type="ORF">OQJ68_14770</name>
</gene>
<keyword evidence="5" id="KW-1185">Reference proteome</keyword>
<name>A0A143HN61_MICTH</name>
<dbReference type="InterPro" id="IPR013341">
    <property type="entry name" value="Mandelate_racemase_N_dom"/>
</dbReference>
<dbReference type="PROSITE" id="PS00909">
    <property type="entry name" value="MR_MLE_2"/>
    <property type="match status" value="1"/>
</dbReference>
<dbReference type="GeneID" id="76608399"/>
<dbReference type="PANTHER" id="PTHR48080">
    <property type="entry name" value="D-GALACTONATE DEHYDRATASE-RELATED"/>
    <property type="match status" value="1"/>
</dbReference>
<evidence type="ECO:0000313" key="4">
    <source>
        <dbReference type="EMBL" id="MCX2803055.1"/>
    </source>
</evidence>
<sequence length="384" mass="42500">MKISDIKAYPVWVGHRNLCLVKVETDEGIYGWGESGLSSRELAVAGAVKHFREFLLGRDARNIGALWQEMYRSQYFEGGRVLTAAISAIDIALWDIAGKALNVPTYQLLGGKQRDVIPLFVTSTKPMGSALLDDIRALADQGWEVIRATTGEHGSAVQPTTFDVRRSIAATSGSLREIRQELGEATVLGIDYHHRLSVAEAASFCQKLGEGVLDFIEEPIRDQSPSAYQGLRRMVDVPFAIGEEFASKWDFMPYIEQDITNFARIDVCNVGGLTEAMKVAAMAESHYIDIMPHDPLGPICTAATIQMCAAVPNLSWCEIAPYDSDTSDHDKFFINRPKEVNRAYPVGDAPGLGIDVNEALIAEQSFKYWEAPRLYKPDGSYTNW</sequence>
<dbReference type="GO" id="GO:0016829">
    <property type="term" value="F:lyase activity"/>
    <property type="evidence" value="ECO:0007669"/>
    <property type="project" value="UniProtKB-KW"/>
</dbReference>
<dbReference type="Pfam" id="PF13378">
    <property type="entry name" value="MR_MLE_C"/>
    <property type="match status" value="1"/>
</dbReference>
<dbReference type="InterPro" id="IPR029017">
    <property type="entry name" value="Enolase-like_N"/>
</dbReference>
<dbReference type="InterPro" id="IPR034593">
    <property type="entry name" value="DgoD-like"/>
</dbReference>
<dbReference type="STRING" id="252514.A3224_10085"/>
<dbReference type="Proteomes" id="UP001209730">
    <property type="component" value="Unassembled WGS sequence"/>
</dbReference>
<dbReference type="PANTHER" id="PTHR48080:SF2">
    <property type="entry name" value="D-GALACTONATE DEHYDRATASE"/>
    <property type="match status" value="1"/>
</dbReference>
<dbReference type="EMBL" id="CP014864">
    <property type="protein sequence ID" value="AMX02880.1"/>
    <property type="molecule type" value="Genomic_DNA"/>
</dbReference>
<keyword evidence="1" id="KW-0456">Lyase</keyword>
<reference evidence="4" key="3">
    <citation type="submission" date="2022-11" db="EMBL/GenBank/DDBJ databases">
        <title>Chitin-degrading and fungicidal potential of chitinolytic bacterial strains from marine environment of the Pacific Ocean regions.</title>
        <authorList>
            <person name="Pentekhina I."/>
            <person name="Nedashkovskaya O."/>
            <person name="Seitkalieva A."/>
            <person name="Podvolotskaya A."/>
            <person name="Tekutyeva L."/>
            <person name="Balabanova L."/>
        </authorList>
    </citation>
    <scope>NUCLEOTIDE SEQUENCE</scope>
    <source>
        <strain evidence="4">KMM 6838</strain>
    </source>
</reference>
<feature type="domain" description="Mandelate racemase/muconate lactonizing enzyme C-terminal" evidence="2">
    <location>
        <begin position="128"/>
        <end position="238"/>
    </location>
</feature>
<organism evidence="3 5">
    <name type="scientific">Microbulbifer thermotolerans</name>
    <dbReference type="NCBI Taxonomy" id="252514"/>
    <lineage>
        <taxon>Bacteria</taxon>
        <taxon>Pseudomonadati</taxon>
        <taxon>Pseudomonadota</taxon>
        <taxon>Gammaproteobacteria</taxon>
        <taxon>Cellvibrionales</taxon>
        <taxon>Microbulbiferaceae</taxon>
        <taxon>Microbulbifer</taxon>
    </lineage>
</organism>
<reference evidence="3" key="1">
    <citation type="submission" date="2016-03" db="EMBL/GenBank/DDBJ databases">
        <authorList>
            <person name="Ploux O."/>
        </authorList>
    </citation>
    <scope>NUCLEOTIDE SEQUENCE [LARGE SCALE GENOMIC DNA]</scope>
    <source>
        <strain evidence="3">DAU221</strain>
    </source>
</reference>
<dbReference type="SUPFAM" id="SSF54826">
    <property type="entry name" value="Enolase N-terminal domain-like"/>
    <property type="match status" value="1"/>
</dbReference>
<dbReference type="Gene3D" id="3.20.20.120">
    <property type="entry name" value="Enolase-like C-terminal domain"/>
    <property type="match status" value="1"/>
</dbReference>
<proteinExistence type="predicted"/>
<reference evidence="5" key="2">
    <citation type="submission" date="2016-03" db="EMBL/GenBank/DDBJ databases">
        <authorList>
            <person name="Lee Y.-S."/>
            <person name="Choi Y.-L."/>
        </authorList>
    </citation>
    <scope>NUCLEOTIDE SEQUENCE [LARGE SCALE GENOMIC DNA]</scope>
    <source>
        <strain evidence="5">DAU221</strain>
    </source>
</reference>
<dbReference type="InterPro" id="IPR013342">
    <property type="entry name" value="Mandelate_racemase_C"/>
</dbReference>
<dbReference type="InterPro" id="IPR018110">
    <property type="entry name" value="Mandel_Rmase/mucon_lact_enz_CS"/>
</dbReference>
<dbReference type="Pfam" id="PF02746">
    <property type="entry name" value="MR_MLE_N"/>
    <property type="match status" value="1"/>
</dbReference>
<evidence type="ECO:0000256" key="1">
    <source>
        <dbReference type="ARBA" id="ARBA00023239"/>
    </source>
</evidence>
<dbReference type="CDD" id="cd03316">
    <property type="entry name" value="MR_like"/>
    <property type="match status" value="1"/>
</dbReference>
<dbReference type="Gene3D" id="3.30.390.10">
    <property type="entry name" value="Enolase-like, N-terminal domain"/>
    <property type="match status" value="1"/>
</dbReference>
<dbReference type="EMBL" id="JAPHQB010000030">
    <property type="protein sequence ID" value="MCX2803055.1"/>
    <property type="molecule type" value="Genomic_DNA"/>
</dbReference>